<dbReference type="Proteomes" id="UP000237105">
    <property type="component" value="Unassembled WGS sequence"/>
</dbReference>
<comment type="caution">
    <text evidence="1">The sequence shown here is derived from an EMBL/GenBank/DDBJ whole genome shotgun (WGS) entry which is preliminary data.</text>
</comment>
<reference evidence="2" key="1">
    <citation type="submission" date="2016-06" db="EMBL/GenBank/DDBJ databases">
        <title>Parallel loss of symbiosis genes in relatives of nitrogen-fixing non-legume Parasponia.</title>
        <authorList>
            <person name="Van Velzen R."/>
            <person name="Holmer R."/>
            <person name="Bu F."/>
            <person name="Rutten L."/>
            <person name="Van Zeijl A."/>
            <person name="Liu W."/>
            <person name="Santuari L."/>
            <person name="Cao Q."/>
            <person name="Sharma T."/>
            <person name="Shen D."/>
            <person name="Roswanjaya Y."/>
            <person name="Wardhani T."/>
            <person name="Kalhor M.S."/>
            <person name="Jansen J."/>
            <person name="Van den Hoogen J."/>
            <person name="Gungor B."/>
            <person name="Hartog M."/>
            <person name="Hontelez J."/>
            <person name="Verver J."/>
            <person name="Yang W.-C."/>
            <person name="Schijlen E."/>
            <person name="Repin R."/>
            <person name="Schilthuizen M."/>
            <person name="Schranz E."/>
            <person name="Heidstra R."/>
            <person name="Miyata K."/>
            <person name="Fedorova E."/>
            <person name="Kohlen W."/>
            <person name="Bisseling T."/>
            <person name="Smit S."/>
            <person name="Geurts R."/>
        </authorList>
    </citation>
    <scope>NUCLEOTIDE SEQUENCE [LARGE SCALE GENOMIC DNA]</scope>
    <source>
        <strain evidence="2">cv. WU1-14</strain>
    </source>
</reference>
<sequence length="60" mass="6965">MEILYLYVPSGQGMFSILHVHFNSLIRTFLKNIIQPKEDVMEFVRIILAEVTILISSRSL</sequence>
<protein>
    <submittedName>
        <fullName evidence="1">Uncharacterized protein</fullName>
    </submittedName>
</protein>
<keyword evidence="2" id="KW-1185">Reference proteome</keyword>
<dbReference type="OrthoDB" id="10403616at2759"/>
<name>A0A2P5AVB7_PARAD</name>
<accession>A0A2P5AVB7</accession>
<gene>
    <name evidence="1" type="ORF">PanWU01x14_297280</name>
</gene>
<evidence type="ECO:0000313" key="2">
    <source>
        <dbReference type="Proteomes" id="UP000237105"/>
    </source>
</evidence>
<proteinExistence type="predicted"/>
<dbReference type="AlphaFoldDB" id="A0A2P5AVB7"/>
<organism evidence="1 2">
    <name type="scientific">Parasponia andersonii</name>
    <name type="common">Sponia andersonii</name>
    <dbReference type="NCBI Taxonomy" id="3476"/>
    <lineage>
        <taxon>Eukaryota</taxon>
        <taxon>Viridiplantae</taxon>
        <taxon>Streptophyta</taxon>
        <taxon>Embryophyta</taxon>
        <taxon>Tracheophyta</taxon>
        <taxon>Spermatophyta</taxon>
        <taxon>Magnoliopsida</taxon>
        <taxon>eudicotyledons</taxon>
        <taxon>Gunneridae</taxon>
        <taxon>Pentapetalae</taxon>
        <taxon>rosids</taxon>
        <taxon>fabids</taxon>
        <taxon>Rosales</taxon>
        <taxon>Cannabaceae</taxon>
        <taxon>Parasponia</taxon>
    </lineage>
</organism>
<dbReference type="EMBL" id="JXTB01000437">
    <property type="protein sequence ID" value="PON40486.1"/>
    <property type="molecule type" value="Genomic_DNA"/>
</dbReference>
<evidence type="ECO:0000313" key="1">
    <source>
        <dbReference type="EMBL" id="PON40486.1"/>
    </source>
</evidence>